<accession>A0A388LNS7</accession>
<comment type="caution">
    <text evidence="4">The sequence shown here is derived from an EMBL/GenBank/DDBJ whole genome shotgun (WGS) entry which is preliminary data.</text>
</comment>
<proteinExistence type="predicted"/>
<evidence type="ECO:0000313" key="4">
    <source>
        <dbReference type="EMBL" id="GBG83977.1"/>
    </source>
</evidence>
<feature type="compositionally biased region" description="Basic and acidic residues" evidence="2">
    <location>
        <begin position="42"/>
        <end position="59"/>
    </location>
</feature>
<dbReference type="Proteomes" id="UP000265515">
    <property type="component" value="Unassembled WGS sequence"/>
</dbReference>
<gene>
    <name evidence="4" type="ORF">CBR_g37849</name>
</gene>
<feature type="region of interest" description="Disordered" evidence="2">
    <location>
        <begin position="33"/>
        <end position="59"/>
    </location>
</feature>
<keyword evidence="1" id="KW-0862">Zinc</keyword>
<dbReference type="InterPro" id="IPR001878">
    <property type="entry name" value="Znf_CCHC"/>
</dbReference>
<dbReference type="GO" id="GO:0008270">
    <property type="term" value="F:zinc ion binding"/>
    <property type="evidence" value="ECO:0007669"/>
    <property type="project" value="UniProtKB-KW"/>
</dbReference>
<reference evidence="4 5" key="1">
    <citation type="journal article" date="2018" name="Cell">
        <title>The Chara Genome: Secondary Complexity and Implications for Plant Terrestrialization.</title>
        <authorList>
            <person name="Nishiyama T."/>
            <person name="Sakayama H."/>
            <person name="Vries J.D."/>
            <person name="Buschmann H."/>
            <person name="Saint-Marcoux D."/>
            <person name="Ullrich K.K."/>
            <person name="Haas F.B."/>
            <person name="Vanderstraeten L."/>
            <person name="Becker D."/>
            <person name="Lang D."/>
            <person name="Vosolsobe S."/>
            <person name="Rombauts S."/>
            <person name="Wilhelmsson P.K.I."/>
            <person name="Janitza P."/>
            <person name="Kern R."/>
            <person name="Heyl A."/>
            <person name="Rumpler F."/>
            <person name="Villalobos L.I.A.C."/>
            <person name="Clay J.M."/>
            <person name="Skokan R."/>
            <person name="Toyoda A."/>
            <person name="Suzuki Y."/>
            <person name="Kagoshima H."/>
            <person name="Schijlen E."/>
            <person name="Tajeshwar N."/>
            <person name="Catarino B."/>
            <person name="Hetherington A.J."/>
            <person name="Saltykova A."/>
            <person name="Bonnot C."/>
            <person name="Breuninger H."/>
            <person name="Symeonidi A."/>
            <person name="Radhakrishnan G.V."/>
            <person name="Van Nieuwerburgh F."/>
            <person name="Deforce D."/>
            <person name="Chang C."/>
            <person name="Karol K.G."/>
            <person name="Hedrich R."/>
            <person name="Ulvskov P."/>
            <person name="Glockner G."/>
            <person name="Delwiche C.F."/>
            <person name="Petrasek J."/>
            <person name="Van de Peer Y."/>
            <person name="Friml J."/>
            <person name="Beilby M."/>
            <person name="Dolan L."/>
            <person name="Kohara Y."/>
            <person name="Sugano S."/>
            <person name="Fujiyama A."/>
            <person name="Delaux P.-M."/>
            <person name="Quint M."/>
            <person name="TheiBen G."/>
            <person name="Hagemann M."/>
            <person name="Harholt J."/>
            <person name="Dunand C."/>
            <person name="Zachgo S."/>
            <person name="Langdale J."/>
            <person name="Maumus F."/>
            <person name="Straeten D.V.D."/>
            <person name="Gould S.B."/>
            <person name="Rensing S.A."/>
        </authorList>
    </citation>
    <scope>NUCLEOTIDE SEQUENCE [LARGE SCALE GENOMIC DNA]</scope>
    <source>
        <strain evidence="4 5">S276</strain>
    </source>
</reference>
<keyword evidence="1" id="KW-0479">Metal-binding</keyword>
<name>A0A388LNS7_CHABU</name>
<evidence type="ECO:0000256" key="2">
    <source>
        <dbReference type="SAM" id="MobiDB-lite"/>
    </source>
</evidence>
<feature type="domain" description="CCHC-type" evidence="3">
    <location>
        <begin position="6"/>
        <end position="21"/>
    </location>
</feature>
<dbReference type="GO" id="GO:0003676">
    <property type="term" value="F:nucleic acid binding"/>
    <property type="evidence" value="ECO:0007669"/>
    <property type="project" value="InterPro"/>
</dbReference>
<dbReference type="SMART" id="SM00343">
    <property type="entry name" value="ZnF_C2HC"/>
    <property type="match status" value="1"/>
</dbReference>
<organism evidence="4 5">
    <name type="scientific">Chara braunii</name>
    <name type="common">Braun's stonewort</name>
    <dbReference type="NCBI Taxonomy" id="69332"/>
    <lineage>
        <taxon>Eukaryota</taxon>
        <taxon>Viridiplantae</taxon>
        <taxon>Streptophyta</taxon>
        <taxon>Charophyceae</taxon>
        <taxon>Charales</taxon>
        <taxon>Characeae</taxon>
        <taxon>Chara</taxon>
    </lineage>
</organism>
<dbReference type="EMBL" id="BFEA01000459">
    <property type="protein sequence ID" value="GBG83977.1"/>
    <property type="molecule type" value="Genomic_DNA"/>
</dbReference>
<evidence type="ECO:0000259" key="3">
    <source>
        <dbReference type="PROSITE" id="PS50158"/>
    </source>
</evidence>
<evidence type="ECO:0000313" key="5">
    <source>
        <dbReference type="Proteomes" id="UP000265515"/>
    </source>
</evidence>
<dbReference type="Gramene" id="GBG83977">
    <property type="protein sequence ID" value="GBG83977"/>
    <property type="gene ID" value="CBR_g37849"/>
</dbReference>
<feature type="region of interest" description="Disordered" evidence="2">
    <location>
        <begin position="303"/>
        <end position="339"/>
    </location>
</feature>
<keyword evidence="1" id="KW-0863">Zinc-finger</keyword>
<keyword evidence="5" id="KW-1185">Reference proteome</keyword>
<dbReference type="AlphaFoldDB" id="A0A388LNS7"/>
<sequence>MLGKTCYKCGEADHFANVCEEYHEAKAPGVAFVPPPPRPRLGRKEQETRELEDRKAEEARLEKERKRLERLEERKRYEDERNARLLRLVRVEWGSITKQEAEKPDKKKVRVNERGETVEEEKERLRREIAMQQSSEEEEDTELILLRRRAARININEKRRRDPEGKMACAMPQITPTKGPRPGLMADARGVRPALSTDANNRIDEIKKCEGEKSTSASTILLPVGKLSLSMKHVSVGCGPGDREKFEVERRDLFEALTVDELKEVCKNEKIGYVKRDVAIKRLITRKLLKVYDPINVPLPEPLREASIVPRSARSAGPKPSTESDDEESEYEDVDEDLG</sequence>
<feature type="compositionally biased region" description="Acidic residues" evidence="2">
    <location>
        <begin position="323"/>
        <end position="339"/>
    </location>
</feature>
<dbReference type="PROSITE" id="PS50158">
    <property type="entry name" value="ZF_CCHC"/>
    <property type="match status" value="1"/>
</dbReference>
<evidence type="ECO:0000256" key="1">
    <source>
        <dbReference type="PROSITE-ProRule" id="PRU00047"/>
    </source>
</evidence>
<protein>
    <recommendedName>
        <fullName evidence="3">CCHC-type domain-containing protein</fullName>
    </recommendedName>
</protein>